<dbReference type="Gene3D" id="3.20.20.70">
    <property type="entry name" value="Aldolase class I"/>
    <property type="match status" value="1"/>
</dbReference>
<dbReference type="PANTHER" id="PTHR48413">
    <property type="match status" value="1"/>
</dbReference>
<dbReference type="EMBL" id="FXTP01000006">
    <property type="protein sequence ID" value="SMO63690.1"/>
    <property type="molecule type" value="Genomic_DNA"/>
</dbReference>
<dbReference type="PANTHER" id="PTHR48413:SF1">
    <property type="entry name" value="PROTEIN HEAT-STRESS-ASSOCIATED 32"/>
    <property type="match status" value="1"/>
</dbReference>
<dbReference type="AlphaFoldDB" id="A0A521CYD6"/>
<name>A0A521CYD6_9BACT</name>
<dbReference type="OrthoDB" id="7809088at2"/>
<reference evidence="2 3" key="1">
    <citation type="submission" date="2017-05" db="EMBL/GenBank/DDBJ databases">
        <authorList>
            <person name="Varghese N."/>
            <person name="Submissions S."/>
        </authorList>
    </citation>
    <scope>NUCLEOTIDE SEQUENCE [LARGE SCALE GENOMIC DNA]</scope>
    <source>
        <strain evidence="2 3">DSM 21985</strain>
    </source>
</reference>
<evidence type="ECO:0000313" key="2">
    <source>
        <dbReference type="EMBL" id="SMO63690.1"/>
    </source>
</evidence>
<proteinExistence type="inferred from homology"/>
<keyword evidence="3" id="KW-1185">Reference proteome</keyword>
<organism evidence="2 3">
    <name type="scientific">Gracilimonas mengyeensis</name>
    <dbReference type="NCBI Taxonomy" id="1302730"/>
    <lineage>
        <taxon>Bacteria</taxon>
        <taxon>Pseudomonadati</taxon>
        <taxon>Balneolota</taxon>
        <taxon>Balneolia</taxon>
        <taxon>Balneolales</taxon>
        <taxon>Balneolaceae</taxon>
        <taxon>Gracilimonas</taxon>
    </lineage>
</organism>
<gene>
    <name evidence="2" type="ORF">SAMN06265219_106161</name>
</gene>
<dbReference type="InterPro" id="IPR013785">
    <property type="entry name" value="Aldolase_TIM"/>
</dbReference>
<dbReference type="SUPFAM" id="SSF102110">
    <property type="entry name" value="(2r)-phospho-3-sulfolactate synthase ComA"/>
    <property type="match status" value="1"/>
</dbReference>
<accession>A0A521CYD6</accession>
<protein>
    <submittedName>
        <fullName evidence="2">Phosphosulfolactate synthase</fullName>
    </submittedName>
</protein>
<sequence>MSFSLNHLPKRTEKPRNDGLTLVLDKGYSVRQAKDFVEACSNYVDIIKLGWGTAYVTQNLEEKVAVYHDAGIPVYFGGTLFEAYVLRDQLDGYVELMKRYGIGHVEVSNGTIWLSDERKLAIIRELSKEFNVLSEVGSKNPNDIIPPYKWVRIIEKELEAGAEKVICEARESGTVGVFRPNGEVRSGLIEEITDQIPQEKLIFEAPQKEQQVWFIRKFGSNVNLGNIQPAEVIPVETLRLGLRGDTLLDFYSLDDDEDLNNVMKDNKISNEE</sequence>
<dbReference type="InterPro" id="IPR036112">
    <property type="entry name" value="ComA_synth_sf"/>
</dbReference>
<dbReference type="Pfam" id="PF02679">
    <property type="entry name" value="ComA"/>
    <property type="match status" value="1"/>
</dbReference>
<evidence type="ECO:0000256" key="1">
    <source>
        <dbReference type="ARBA" id="ARBA00010424"/>
    </source>
</evidence>
<evidence type="ECO:0000313" key="3">
    <source>
        <dbReference type="Proteomes" id="UP000317557"/>
    </source>
</evidence>
<comment type="similarity">
    <text evidence="1">Belongs to the phosphosulfolactate synthase family.</text>
</comment>
<dbReference type="RefSeq" id="WP_142454185.1">
    <property type="nucleotide sequence ID" value="NZ_FXTP01000006.1"/>
</dbReference>
<dbReference type="Proteomes" id="UP000317557">
    <property type="component" value="Unassembled WGS sequence"/>
</dbReference>
<dbReference type="InterPro" id="IPR003830">
    <property type="entry name" value="ComA_synth"/>
</dbReference>